<reference evidence="11 12" key="1">
    <citation type="journal article" date="2024" name="bioRxiv">
        <title>A reference genome for Trichogramma kaykai: A tiny desert-dwelling parasitoid wasp with competing sex-ratio distorters.</title>
        <authorList>
            <person name="Culotta J."/>
            <person name="Lindsey A.R."/>
        </authorList>
    </citation>
    <scope>NUCLEOTIDE SEQUENCE [LARGE SCALE GENOMIC DNA]</scope>
    <source>
        <strain evidence="11 12">KSX58</strain>
    </source>
</reference>
<name>A0ABD2XA17_9HYME</name>
<evidence type="ECO:0000256" key="1">
    <source>
        <dbReference type="ARBA" id="ARBA00004651"/>
    </source>
</evidence>
<feature type="transmembrane region" description="Helical" evidence="10">
    <location>
        <begin position="239"/>
        <end position="259"/>
    </location>
</feature>
<dbReference type="GO" id="GO:0005886">
    <property type="term" value="C:plasma membrane"/>
    <property type="evidence" value="ECO:0007669"/>
    <property type="project" value="UniProtKB-SubCell"/>
</dbReference>
<protein>
    <recommendedName>
        <fullName evidence="10">Odorant receptor</fullName>
    </recommendedName>
</protein>
<dbReference type="GO" id="GO:0007608">
    <property type="term" value="P:sensory perception of smell"/>
    <property type="evidence" value="ECO:0007669"/>
    <property type="project" value="UniProtKB-KW"/>
</dbReference>
<evidence type="ECO:0000256" key="5">
    <source>
        <dbReference type="ARBA" id="ARBA00022725"/>
    </source>
</evidence>
<dbReference type="AlphaFoldDB" id="A0ABD2XA17"/>
<evidence type="ECO:0000256" key="2">
    <source>
        <dbReference type="ARBA" id="ARBA00022475"/>
    </source>
</evidence>
<evidence type="ECO:0000256" key="6">
    <source>
        <dbReference type="ARBA" id="ARBA00022989"/>
    </source>
</evidence>
<dbReference type="Proteomes" id="UP001627154">
    <property type="component" value="Unassembled WGS sequence"/>
</dbReference>
<evidence type="ECO:0000256" key="8">
    <source>
        <dbReference type="ARBA" id="ARBA00023170"/>
    </source>
</evidence>
<gene>
    <name evidence="11" type="ORF">TKK_005230</name>
</gene>
<keyword evidence="5 10" id="KW-0552">Olfaction</keyword>
<evidence type="ECO:0000256" key="9">
    <source>
        <dbReference type="ARBA" id="ARBA00023224"/>
    </source>
</evidence>
<evidence type="ECO:0000256" key="4">
    <source>
        <dbReference type="ARBA" id="ARBA00022692"/>
    </source>
</evidence>
<organism evidence="11 12">
    <name type="scientific">Trichogramma kaykai</name>
    <dbReference type="NCBI Taxonomy" id="54128"/>
    <lineage>
        <taxon>Eukaryota</taxon>
        <taxon>Metazoa</taxon>
        <taxon>Ecdysozoa</taxon>
        <taxon>Arthropoda</taxon>
        <taxon>Hexapoda</taxon>
        <taxon>Insecta</taxon>
        <taxon>Pterygota</taxon>
        <taxon>Neoptera</taxon>
        <taxon>Endopterygota</taxon>
        <taxon>Hymenoptera</taxon>
        <taxon>Apocrita</taxon>
        <taxon>Proctotrupomorpha</taxon>
        <taxon>Chalcidoidea</taxon>
        <taxon>Trichogrammatidae</taxon>
        <taxon>Trichogramma</taxon>
    </lineage>
</organism>
<dbReference type="InterPro" id="IPR004117">
    <property type="entry name" value="7tm6_olfct_rcpt"/>
</dbReference>
<accession>A0ABD2XA17</accession>
<keyword evidence="12" id="KW-1185">Reference proteome</keyword>
<keyword evidence="2" id="KW-1003">Cell membrane</keyword>
<comment type="caution">
    <text evidence="11">The sequence shown here is derived from an EMBL/GenBank/DDBJ whole genome shotgun (WGS) entry which is preliminary data.</text>
</comment>
<feature type="transmembrane region" description="Helical" evidence="10">
    <location>
        <begin position="271"/>
        <end position="295"/>
    </location>
</feature>
<comment type="subcellular location">
    <subcellularLocation>
        <location evidence="1 10">Cell membrane</location>
        <topology evidence="1 10">Multi-pass membrane protein</topology>
    </subcellularLocation>
</comment>
<evidence type="ECO:0000313" key="11">
    <source>
        <dbReference type="EMBL" id="KAL3401885.1"/>
    </source>
</evidence>
<keyword evidence="4 10" id="KW-0812">Transmembrane</keyword>
<evidence type="ECO:0000256" key="3">
    <source>
        <dbReference type="ARBA" id="ARBA00022606"/>
    </source>
</evidence>
<dbReference type="GO" id="GO:0007165">
    <property type="term" value="P:signal transduction"/>
    <property type="evidence" value="ECO:0007669"/>
    <property type="project" value="UniProtKB-KW"/>
</dbReference>
<dbReference type="PANTHER" id="PTHR21137">
    <property type="entry name" value="ODORANT RECEPTOR"/>
    <property type="match status" value="1"/>
</dbReference>
<keyword evidence="3 10" id="KW-0716">Sensory transduction</keyword>
<comment type="similarity">
    <text evidence="10">Belongs to the insect chemoreceptor superfamily. Heteromeric odorant receptor channel (TC 1.A.69) family.</text>
</comment>
<keyword evidence="7 10" id="KW-0472">Membrane</keyword>
<sequence length="374" mass="43358">MSDDNLAGYEESISAIRFIARINGLWPFDKGARQYQCAVPACLIFFFIVIPQTTKAIYSRNDLDTVVEVLSTCDLIEIVVLLKLFGLLYNKRDFQKLLTQVEDDWKISFEYEQKIMWNNARFINSMNKSEYNNSTPVIYQLYIKSQFPFETQNSPIYEIICFSQFSAAILSAFAFSTFDGYFFLTILHFSGQLHNLKYNVYNLITQDSIQNKSFTRKLAVFVCRHRHIMSYIDLIENNFNLIFLLQIFSSTVILCMQGYQFVLIISQGTRLFTSIVFIIFFICSSIISIFGYCYIAEIIRTESDNLLYAVYEIDWTNLKSRDANLLLIIMSRLMLPVKITVGKLVPFSLEYFTTVMKTSAGYLSVLLAVAKDWS</sequence>
<comment type="caution">
    <text evidence="10">Lacks conserved residue(s) required for the propagation of feature annotation.</text>
</comment>
<dbReference type="EMBL" id="JBJJXI010000043">
    <property type="protein sequence ID" value="KAL3401885.1"/>
    <property type="molecule type" value="Genomic_DNA"/>
</dbReference>
<evidence type="ECO:0000256" key="7">
    <source>
        <dbReference type="ARBA" id="ARBA00023136"/>
    </source>
</evidence>
<dbReference type="Pfam" id="PF02949">
    <property type="entry name" value="7tm_6"/>
    <property type="match status" value="1"/>
</dbReference>
<keyword evidence="6 10" id="KW-1133">Transmembrane helix</keyword>
<evidence type="ECO:0000256" key="10">
    <source>
        <dbReference type="RuleBase" id="RU351113"/>
    </source>
</evidence>
<dbReference type="PANTHER" id="PTHR21137:SF35">
    <property type="entry name" value="ODORANT RECEPTOR 19A-RELATED"/>
    <property type="match status" value="1"/>
</dbReference>
<evidence type="ECO:0000313" key="12">
    <source>
        <dbReference type="Proteomes" id="UP001627154"/>
    </source>
</evidence>
<keyword evidence="9 10" id="KW-0807">Transducer</keyword>
<feature type="transmembrane region" description="Helical" evidence="10">
    <location>
        <begin position="37"/>
        <end position="57"/>
    </location>
</feature>
<proteinExistence type="inferred from homology"/>
<keyword evidence="8 10" id="KW-0675">Receptor</keyword>